<keyword evidence="8" id="KW-1185">Reference proteome</keyword>
<keyword evidence="4 5" id="KW-0472">Membrane</keyword>
<accession>A0ABT4SAZ1</accession>
<feature type="transmembrane region" description="Helical" evidence="5">
    <location>
        <begin position="54"/>
        <end position="72"/>
    </location>
</feature>
<evidence type="ECO:0000256" key="2">
    <source>
        <dbReference type="ARBA" id="ARBA00022692"/>
    </source>
</evidence>
<keyword evidence="2 5" id="KW-0812">Transmembrane</keyword>
<reference evidence="7" key="1">
    <citation type="submission" date="2022-11" db="EMBL/GenBank/DDBJ databases">
        <title>Nonomuraea corallina sp. nov., a new species of the genus Nonomuraea isolated from sea side sediment in Thai sea.</title>
        <authorList>
            <person name="Ngamcharungchit C."/>
            <person name="Matsumoto A."/>
            <person name="Suriyachadkun C."/>
            <person name="Panbangred W."/>
            <person name="Inahashi Y."/>
            <person name="Intra B."/>
        </authorList>
    </citation>
    <scope>NUCLEOTIDE SEQUENCE</scope>
    <source>
        <strain evidence="7">MCN248</strain>
    </source>
</reference>
<feature type="domain" description="Integral membrane bound transporter" evidence="6">
    <location>
        <begin position="167"/>
        <end position="290"/>
    </location>
</feature>
<evidence type="ECO:0000256" key="5">
    <source>
        <dbReference type="SAM" id="Phobius"/>
    </source>
</evidence>
<feature type="transmembrane region" description="Helical" evidence="5">
    <location>
        <begin position="248"/>
        <end position="266"/>
    </location>
</feature>
<evidence type="ECO:0000313" key="8">
    <source>
        <dbReference type="Proteomes" id="UP001144036"/>
    </source>
</evidence>
<feature type="transmembrane region" description="Helical" evidence="5">
    <location>
        <begin position="156"/>
        <end position="175"/>
    </location>
</feature>
<dbReference type="InterPro" id="IPR049453">
    <property type="entry name" value="Memb_transporter_dom"/>
</dbReference>
<comment type="caution">
    <text evidence="7">The sequence shown here is derived from an EMBL/GenBank/DDBJ whole genome shotgun (WGS) entry which is preliminary data.</text>
</comment>
<keyword evidence="3 5" id="KW-1133">Transmembrane helix</keyword>
<sequence length="308" mass="31358">MGKPDVPAGLTAGVLMVVPLLVGAGLGRTSLGAAVTLSATLMLFPSPYPLRLLMLVRGAAVTAAGVFVWLVAAQPWLVAAGVTAAAVAGAFWPVLGTTGALACLFVGIMDDPGVGVPGLAQLIGAVWAALAVLLLGRLSVSVPPSRLSLATRARHAGRLGLLVGVSMSIMALLGMRVSGGHWVVTAILVTLRPTPAGMGTRYAQRMLGGMVGSALAALILISHPSTLVTAFCVGAAGALAHTYRAANYAYWSIWMPVMVLLLADFGHPEPWTASIVRLAMNVAGGLAAILAVRYLWPDPAAPAGTSSF</sequence>
<evidence type="ECO:0000256" key="1">
    <source>
        <dbReference type="ARBA" id="ARBA00004141"/>
    </source>
</evidence>
<dbReference type="RefSeq" id="WP_270155187.1">
    <property type="nucleotide sequence ID" value="NZ_JAPNNL010000041.1"/>
</dbReference>
<evidence type="ECO:0000313" key="7">
    <source>
        <dbReference type="EMBL" id="MDA0634377.1"/>
    </source>
</evidence>
<feature type="transmembrane region" description="Helical" evidence="5">
    <location>
        <begin position="278"/>
        <end position="296"/>
    </location>
</feature>
<comment type="subcellular location">
    <subcellularLocation>
        <location evidence="1">Membrane</location>
        <topology evidence="1">Multi-pass membrane protein</topology>
    </subcellularLocation>
</comment>
<proteinExistence type="predicted"/>
<evidence type="ECO:0000259" key="6">
    <source>
        <dbReference type="Pfam" id="PF13515"/>
    </source>
</evidence>
<name>A0ABT4SAZ1_9ACTN</name>
<gene>
    <name evidence="7" type="ORF">OUY22_13215</name>
</gene>
<evidence type="ECO:0000256" key="3">
    <source>
        <dbReference type="ARBA" id="ARBA00022989"/>
    </source>
</evidence>
<dbReference type="Pfam" id="PF13515">
    <property type="entry name" value="FUSC_2"/>
    <property type="match status" value="1"/>
</dbReference>
<evidence type="ECO:0000256" key="4">
    <source>
        <dbReference type="ARBA" id="ARBA00023136"/>
    </source>
</evidence>
<feature type="transmembrane region" description="Helical" evidence="5">
    <location>
        <begin position="6"/>
        <end position="24"/>
    </location>
</feature>
<organism evidence="7 8">
    <name type="scientific">Nonomuraea corallina</name>
    <dbReference type="NCBI Taxonomy" id="2989783"/>
    <lineage>
        <taxon>Bacteria</taxon>
        <taxon>Bacillati</taxon>
        <taxon>Actinomycetota</taxon>
        <taxon>Actinomycetes</taxon>
        <taxon>Streptosporangiales</taxon>
        <taxon>Streptosporangiaceae</taxon>
        <taxon>Nonomuraea</taxon>
    </lineage>
</organism>
<feature type="transmembrane region" description="Helical" evidence="5">
    <location>
        <begin position="215"/>
        <end position="236"/>
    </location>
</feature>
<feature type="transmembrane region" description="Helical" evidence="5">
    <location>
        <begin position="84"/>
        <end position="108"/>
    </location>
</feature>
<dbReference type="EMBL" id="JAPNNL010000041">
    <property type="protein sequence ID" value="MDA0634377.1"/>
    <property type="molecule type" value="Genomic_DNA"/>
</dbReference>
<dbReference type="Proteomes" id="UP001144036">
    <property type="component" value="Unassembled WGS sequence"/>
</dbReference>
<protein>
    <submittedName>
        <fullName evidence="7">FUSC family protein</fullName>
    </submittedName>
</protein>
<feature type="transmembrane region" description="Helical" evidence="5">
    <location>
        <begin position="114"/>
        <end position="135"/>
    </location>
</feature>